<keyword evidence="1" id="KW-0812">Transmembrane</keyword>
<dbReference type="EMBL" id="VLPL01000001">
    <property type="protein sequence ID" value="TSJ47800.1"/>
    <property type="molecule type" value="Genomic_DNA"/>
</dbReference>
<evidence type="ECO:0000256" key="1">
    <source>
        <dbReference type="SAM" id="Phobius"/>
    </source>
</evidence>
<dbReference type="Proteomes" id="UP000316008">
    <property type="component" value="Unassembled WGS sequence"/>
</dbReference>
<dbReference type="AlphaFoldDB" id="A0A556N6J5"/>
<keyword evidence="1" id="KW-0472">Membrane</keyword>
<comment type="caution">
    <text evidence="2">The sequence shown here is derived from an EMBL/GenBank/DDBJ whole genome shotgun (WGS) entry which is preliminary data.</text>
</comment>
<protein>
    <recommendedName>
        <fullName evidence="4">SGNH/GDSL hydrolase family protein</fullName>
    </recommendedName>
</protein>
<gene>
    <name evidence="2" type="ORF">FO442_01340</name>
</gene>
<keyword evidence="1" id="KW-1133">Transmembrane helix</keyword>
<proteinExistence type="predicted"/>
<feature type="transmembrane region" description="Helical" evidence="1">
    <location>
        <begin position="70"/>
        <end position="92"/>
    </location>
</feature>
<feature type="transmembrane region" description="Helical" evidence="1">
    <location>
        <begin position="46"/>
        <end position="63"/>
    </location>
</feature>
<sequence>MMNKFKSFVKANKRTFFVLLLALISLFSYNVTKNGIGSEIFGWLRLWKYVSLLVILTSFYVLFLKGKRVILANVTLIALLLLLVETVLFFVLGMPSAFKKDFSVPDLPENHIARQVGMTYYPDSVYHDVKVIGNNDTVFDVQYSIDHMNKRITPGFDSTKTKYALFFGCSIGFGYGLEDDQTLAYQVQEQSANTNSYNFCISATGTNHMLAQFQYRDLSKQVAEKDGCAYYIFFWDHIYRAIGTMHRYTEWLHLAPYYEMKDGKLVRNKLFKDGRPFISGCYERLYQTNIVKYFEADLPLKLNDSHFDLVSEMVLQTKKEYEKQFGNDQFYLVFYPNYVAYTPEEMRIFKSYLTKKQIKFIDLSQTITYQGKYTLGGDSHPNAGTNKLMAKYLLQKAKKQHLN</sequence>
<name>A0A556N6J5_9FLAO</name>
<accession>A0A556N6J5</accession>
<evidence type="ECO:0000313" key="2">
    <source>
        <dbReference type="EMBL" id="TSJ47800.1"/>
    </source>
</evidence>
<evidence type="ECO:0000313" key="3">
    <source>
        <dbReference type="Proteomes" id="UP000316008"/>
    </source>
</evidence>
<keyword evidence="3" id="KW-1185">Reference proteome</keyword>
<organism evidence="2 3">
    <name type="scientific">Fluviicola chungangensis</name>
    <dbReference type="NCBI Taxonomy" id="2597671"/>
    <lineage>
        <taxon>Bacteria</taxon>
        <taxon>Pseudomonadati</taxon>
        <taxon>Bacteroidota</taxon>
        <taxon>Flavobacteriia</taxon>
        <taxon>Flavobacteriales</taxon>
        <taxon>Crocinitomicaceae</taxon>
        <taxon>Fluviicola</taxon>
    </lineage>
</organism>
<evidence type="ECO:0008006" key="4">
    <source>
        <dbReference type="Google" id="ProtNLM"/>
    </source>
</evidence>
<reference evidence="2 3" key="1">
    <citation type="submission" date="2019-07" db="EMBL/GenBank/DDBJ databases">
        <authorList>
            <person name="Huq M.A."/>
        </authorList>
    </citation>
    <scope>NUCLEOTIDE SEQUENCE [LARGE SCALE GENOMIC DNA]</scope>
    <source>
        <strain evidence="2 3">MAH-3</strain>
    </source>
</reference>